<keyword evidence="1" id="KW-0812">Transmembrane</keyword>
<evidence type="ECO:0000313" key="3">
    <source>
        <dbReference type="Proteomes" id="UP000030161"/>
    </source>
</evidence>
<dbReference type="AlphaFoldDB" id="A0AB34PJW9"/>
<gene>
    <name evidence="2" type="ORF">MG3_05408</name>
</gene>
<evidence type="ECO:0000313" key="2">
    <source>
        <dbReference type="EMBL" id="KGR04283.1"/>
    </source>
</evidence>
<comment type="caution">
    <text evidence="2">The sequence shown here is derived from an EMBL/GenBank/DDBJ whole genome shotgun (WGS) entry which is preliminary data.</text>
</comment>
<dbReference type="EMBL" id="AJIX01000042">
    <property type="protein sequence ID" value="KGR04283.1"/>
    <property type="molecule type" value="Genomic_DNA"/>
</dbReference>
<protein>
    <submittedName>
        <fullName evidence="2">Uncharacterized protein</fullName>
    </submittedName>
</protein>
<proteinExistence type="predicted"/>
<feature type="transmembrane region" description="Helical" evidence="1">
    <location>
        <begin position="89"/>
        <end position="110"/>
    </location>
</feature>
<evidence type="ECO:0000256" key="1">
    <source>
        <dbReference type="SAM" id="Phobius"/>
    </source>
</evidence>
<name>A0AB34PJW9_CANAX</name>
<reference evidence="2 3" key="1">
    <citation type="submission" date="2013-12" db="EMBL/GenBank/DDBJ databases">
        <title>The Genome Sequence of Candida albicans P78048.</title>
        <authorList>
            <consortium name="The Broad Institute Genome Sequencing Platform"/>
            <consortium name="The Broad Institute Genome Sequencing Center for Infectious Disease"/>
            <person name="Cuomo C."/>
            <person name="Bennett R."/>
            <person name="Hirakawa M."/>
            <person name="Noverr M."/>
            <person name="Mitchell A."/>
            <person name="Young S.K."/>
            <person name="Zeng Q."/>
            <person name="Gargeya S."/>
            <person name="Fitzgerald M."/>
            <person name="Abouelleil A."/>
            <person name="Alvarado L."/>
            <person name="Berlin A.M."/>
            <person name="Chapman S.B."/>
            <person name="Dewar J."/>
            <person name="Goldberg J."/>
            <person name="Griggs A."/>
            <person name="Gujja S."/>
            <person name="Hansen M."/>
            <person name="Howarth C."/>
            <person name="Imamovic A."/>
            <person name="Larimer J."/>
            <person name="McCowan C."/>
            <person name="Murphy C."/>
            <person name="Pearson M."/>
            <person name="Priest M."/>
            <person name="Roberts A."/>
            <person name="Saif S."/>
            <person name="Shea T."/>
            <person name="Sykes S."/>
            <person name="Wortman J."/>
            <person name="Nusbaum C."/>
            <person name="Birren B."/>
        </authorList>
    </citation>
    <scope>NUCLEOTIDE SEQUENCE [LARGE SCALE GENOMIC DNA]</scope>
    <source>
        <strain evidence="2 3">P78048</strain>
    </source>
</reference>
<dbReference type="Proteomes" id="UP000030161">
    <property type="component" value="Unassembled WGS sequence"/>
</dbReference>
<keyword evidence="1" id="KW-0472">Membrane</keyword>
<organism evidence="2 3">
    <name type="scientific">Candida albicans P78048</name>
    <dbReference type="NCBI Taxonomy" id="1094989"/>
    <lineage>
        <taxon>Eukaryota</taxon>
        <taxon>Fungi</taxon>
        <taxon>Dikarya</taxon>
        <taxon>Ascomycota</taxon>
        <taxon>Saccharomycotina</taxon>
        <taxon>Pichiomycetes</taxon>
        <taxon>Debaryomycetaceae</taxon>
        <taxon>Candida/Lodderomyces clade</taxon>
        <taxon>Candida</taxon>
    </lineage>
</organism>
<sequence length="111" mass="13247">MRIERANWQLHVYTPKIPFYIPHIILSTLQVYAKALKLLLITNMDVLYRHFIFLYYTTDQFNFVTLFFLFSEFPIIFQRKSRSNNNQSISSMVGLIYSTISSLTPVMLLWL</sequence>
<keyword evidence="1" id="KW-1133">Transmembrane helix</keyword>
<feature type="transmembrane region" description="Helical" evidence="1">
    <location>
        <begin position="60"/>
        <end position="77"/>
    </location>
</feature>
<accession>A0AB34PJW9</accession>